<evidence type="ECO:0000313" key="2">
    <source>
        <dbReference type="Proteomes" id="UP001234989"/>
    </source>
</evidence>
<organism evidence="1 2">
    <name type="scientific">Solanum verrucosum</name>
    <dbReference type="NCBI Taxonomy" id="315347"/>
    <lineage>
        <taxon>Eukaryota</taxon>
        <taxon>Viridiplantae</taxon>
        <taxon>Streptophyta</taxon>
        <taxon>Embryophyta</taxon>
        <taxon>Tracheophyta</taxon>
        <taxon>Spermatophyta</taxon>
        <taxon>Magnoliopsida</taxon>
        <taxon>eudicotyledons</taxon>
        <taxon>Gunneridae</taxon>
        <taxon>Pentapetalae</taxon>
        <taxon>asterids</taxon>
        <taxon>lamiids</taxon>
        <taxon>Solanales</taxon>
        <taxon>Solanaceae</taxon>
        <taxon>Solanoideae</taxon>
        <taxon>Solaneae</taxon>
        <taxon>Solanum</taxon>
    </lineage>
</organism>
<keyword evidence="2" id="KW-1185">Reference proteome</keyword>
<dbReference type="Proteomes" id="UP001234989">
    <property type="component" value="Chromosome 4"/>
</dbReference>
<dbReference type="AlphaFoldDB" id="A0AAF0QNK5"/>
<accession>A0AAF0QNK5</accession>
<gene>
    <name evidence="1" type="ORF">MTR67_019966</name>
</gene>
<evidence type="ECO:0008006" key="3">
    <source>
        <dbReference type="Google" id="ProtNLM"/>
    </source>
</evidence>
<proteinExistence type="predicted"/>
<evidence type="ECO:0000313" key="1">
    <source>
        <dbReference type="EMBL" id="WMV26581.1"/>
    </source>
</evidence>
<name>A0AAF0QNK5_SOLVR</name>
<sequence>MVGEGLRIRGGGGGEDNIGWAWKLTLTEGVPSLKPASVPFEIDSRPDINPKAQWGSLMLRGDSLAVLVSDDPGIPITCIYDVWAMNQLEGSWSKVITIQPFIPAHLPKGVWEDEKMIYGIPETSQLVLYDPTTRQVVDLEFQVDVFMSCCWVFNYKKSLVPIKSGNDNAVRQIDHFFNVLQ</sequence>
<reference evidence="1" key="1">
    <citation type="submission" date="2023-08" db="EMBL/GenBank/DDBJ databases">
        <title>A de novo genome assembly of Solanum verrucosum Schlechtendal, a Mexican diploid species geographically isolated from the other diploid A-genome species in potato relatives.</title>
        <authorList>
            <person name="Hosaka K."/>
        </authorList>
    </citation>
    <scope>NUCLEOTIDE SEQUENCE</scope>
    <source>
        <tissue evidence="1">Young leaves</tissue>
    </source>
</reference>
<protein>
    <recommendedName>
        <fullName evidence="3">F-box associated domain-containing protein</fullName>
    </recommendedName>
</protein>
<dbReference type="EMBL" id="CP133615">
    <property type="protein sequence ID" value="WMV26581.1"/>
    <property type="molecule type" value="Genomic_DNA"/>
</dbReference>